<keyword evidence="3 4" id="KW-0833">Ubl conjugation pathway</keyword>
<evidence type="ECO:0000256" key="5">
    <source>
        <dbReference type="SAM" id="MobiDB-lite"/>
    </source>
</evidence>
<dbReference type="Proteomes" id="UP000245946">
    <property type="component" value="Unassembled WGS sequence"/>
</dbReference>
<evidence type="ECO:0000256" key="4">
    <source>
        <dbReference type="PIRNR" id="PIRNR039099"/>
    </source>
</evidence>
<dbReference type="RefSeq" id="XP_025594897.1">
    <property type="nucleotide sequence ID" value="XM_025743587.1"/>
</dbReference>
<feature type="compositionally biased region" description="Basic and acidic residues" evidence="5">
    <location>
        <begin position="494"/>
        <end position="505"/>
    </location>
</feature>
<proteinExistence type="inferred from homology"/>
<dbReference type="GO" id="GO:0005737">
    <property type="term" value="C:cytoplasm"/>
    <property type="evidence" value="ECO:0007669"/>
    <property type="project" value="TreeGrafter"/>
</dbReference>
<evidence type="ECO:0000259" key="6">
    <source>
        <dbReference type="Pfam" id="PF00899"/>
    </source>
</evidence>
<comment type="similarity">
    <text evidence="2 4">Belongs to the ubiquitin-activating E1 family. ULA1 subfamily.</text>
</comment>
<evidence type="ECO:0000313" key="8">
    <source>
        <dbReference type="Proteomes" id="UP000245946"/>
    </source>
</evidence>
<reference evidence="7 8" key="1">
    <citation type="journal article" date="2018" name="Mol. Biol. Evol.">
        <title>Broad Genomic Sampling Reveals a Smut Pathogenic Ancestry of the Fungal Clade Ustilaginomycotina.</title>
        <authorList>
            <person name="Kijpornyongpan T."/>
            <person name="Mondo S.J."/>
            <person name="Barry K."/>
            <person name="Sandor L."/>
            <person name="Lee J."/>
            <person name="Lipzen A."/>
            <person name="Pangilinan J."/>
            <person name="LaButti K."/>
            <person name="Hainaut M."/>
            <person name="Henrissat B."/>
            <person name="Grigoriev I.V."/>
            <person name="Spatafora J.W."/>
            <person name="Aime M.C."/>
        </authorList>
    </citation>
    <scope>NUCLEOTIDE SEQUENCE [LARGE SCALE GENOMIC DNA]</scope>
    <source>
        <strain evidence="7 8">MCA 4186</strain>
    </source>
</reference>
<dbReference type="GO" id="GO:0045116">
    <property type="term" value="P:protein neddylation"/>
    <property type="evidence" value="ECO:0007669"/>
    <property type="project" value="UniProtKB-UniRule"/>
</dbReference>
<protein>
    <recommendedName>
        <fullName evidence="4">NEDD8-activating enzyme E1 regulatory subunit</fullName>
    </recommendedName>
</protein>
<dbReference type="SUPFAM" id="SSF69572">
    <property type="entry name" value="Activating enzymes of the ubiquitin-like proteins"/>
    <property type="match status" value="1"/>
</dbReference>
<dbReference type="InterPro" id="IPR000594">
    <property type="entry name" value="ThiF_NAD_FAD-bd"/>
</dbReference>
<dbReference type="InterPro" id="IPR045886">
    <property type="entry name" value="ThiF/MoeB/HesA"/>
</dbReference>
<evidence type="ECO:0000256" key="3">
    <source>
        <dbReference type="ARBA" id="ARBA00022786"/>
    </source>
</evidence>
<dbReference type="InterPro" id="IPR035985">
    <property type="entry name" value="Ubiquitin-activating_enz"/>
</dbReference>
<evidence type="ECO:0000256" key="1">
    <source>
        <dbReference type="ARBA" id="ARBA00005032"/>
    </source>
</evidence>
<dbReference type="EMBL" id="KZ819310">
    <property type="protein sequence ID" value="PWN94618.1"/>
    <property type="molecule type" value="Genomic_DNA"/>
</dbReference>
<dbReference type="Pfam" id="PF00899">
    <property type="entry name" value="ThiF"/>
    <property type="match status" value="1"/>
</dbReference>
<comment type="pathway">
    <text evidence="1 4">Protein modification; protein neddylation.</text>
</comment>
<feature type="domain" description="THIF-type NAD/FAD binding fold" evidence="6">
    <location>
        <begin position="31"/>
        <end position="599"/>
    </location>
</feature>
<keyword evidence="8" id="KW-1185">Reference proteome</keyword>
<dbReference type="Gene3D" id="3.40.50.720">
    <property type="entry name" value="NAD(P)-binding Rossmann-like Domain"/>
    <property type="match status" value="2"/>
</dbReference>
<gene>
    <name evidence="7" type="ORF">FA09DRAFT_332745</name>
</gene>
<dbReference type="OrthoDB" id="1708823at2759"/>
<evidence type="ECO:0000256" key="2">
    <source>
        <dbReference type="ARBA" id="ARBA00006868"/>
    </source>
</evidence>
<dbReference type="AlphaFoldDB" id="A0A316Z110"/>
<accession>A0A316Z110</accession>
<feature type="region of interest" description="Disordered" evidence="5">
    <location>
        <begin position="1"/>
        <end position="28"/>
    </location>
</feature>
<feature type="compositionally biased region" description="Acidic residues" evidence="5">
    <location>
        <begin position="506"/>
        <end position="521"/>
    </location>
</feature>
<dbReference type="GO" id="GO:0019781">
    <property type="term" value="F:NEDD8 activating enzyme activity"/>
    <property type="evidence" value="ECO:0007669"/>
    <property type="project" value="UniProtKB-UniRule"/>
</dbReference>
<dbReference type="PIRSF" id="PIRSF039099">
    <property type="entry name" value="APP-BP1"/>
    <property type="match status" value="1"/>
</dbReference>
<comment type="function">
    <text evidence="4">Regulatory subunit of the dimeric UBA3-ULA1 E1 enzyme.</text>
</comment>
<organism evidence="7 8">
    <name type="scientific">Tilletiopsis washingtonensis</name>
    <dbReference type="NCBI Taxonomy" id="58919"/>
    <lineage>
        <taxon>Eukaryota</taxon>
        <taxon>Fungi</taxon>
        <taxon>Dikarya</taxon>
        <taxon>Basidiomycota</taxon>
        <taxon>Ustilaginomycotina</taxon>
        <taxon>Exobasidiomycetes</taxon>
        <taxon>Entylomatales</taxon>
        <taxon>Entylomatales incertae sedis</taxon>
        <taxon>Tilletiopsis</taxon>
    </lineage>
</organism>
<name>A0A316Z110_9BASI</name>
<dbReference type="PANTHER" id="PTHR10953">
    <property type="entry name" value="UBIQUITIN-ACTIVATING ENZYME E1"/>
    <property type="match status" value="1"/>
</dbReference>
<sequence>MSSQLSDSTLHAAPIAADPSSSRPSAHAQRYDRQLRLWASSGQRSLESAHLLCVGSTALAGQILKNLVLPGVGRVTVVDDAPVTEADLGNNFFLEEESLGRSRVREMTRFVCELNPDVEGQAREESPASLLSDNAPLLQSATLVLLVSQAPDVVDAICNALWDAEANVPVLVVRSSGLVGEVRVQARECGIIETHPESTDDLRLVDPFPELRSLVDAYEIDRADTHAYSHIPFVVILRRALDKWEAQHGKLPTSDDRKAFTALINDERDSKAEGENFDEAIAAMGKHVWRALSAPKVPTAVEELFDAPECEQIGPKSSNFWLLLHALRSFVRSSPGSTPRGSGGRLPLPGSVPDMKALSPTYVALVGAYRTRAAADLADFQQHLDATLQRAGVPERIDAEEVARFVKLAGYVRLTKGRKLHDAKSSPNKEPIAAALSDPINPVVVPHALAFMAADEFYLAHRRFPGSSRAFAYSLHGGRSQEWAQQGQRSYDGGVRESKRQRSGEPEDGDDEHEPDADDDERELQRLAEAMCARLDIVDESDTNRVEDACLELVRSGHADVPSTAALLGGVAAQEAIKLITRQYIPLDNTAVYDGIQQAIGVFRL</sequence>
<dbReference type="STRING" id="58919.A0A316Z110"/>
<dbReference type="PANTHER" id="PTHR10953:SF29">
    <property type="entry name" value="NEDD8-ACTIVATING ENZYME E1 REGULATORY SUBUNIT"/>
    <property type="match status" value="1"/>
</dbReference>
<dbReference type="InterPro" id="IPR030667">
    <property type="entry name" value="APP-BP1"/>
</dbReference>
<dbReference type="UniPathway" id="UPA00885"/>
<feature type="region of interest" description="Disordered" evidence="5">
    <location>
        <begin position="482"/>
        <end position="521"/>
    </location>
</feature>
<evidence type="ECO:0000313" key="7">
    <source>
        <dbReference type="EMBL" id="PWN94618.1"/>
    </source>
</evidence>
<dbReference type="GeneID" id="37271131"/>